<dbReference type="CDD" id="cd13571">
    <property type="entry name" value="PBP2_PnhD_1"/>
    <property type="match status" value="1"/>
</dbReference>
<sequence length="279" mass="32330">MKKFFLFLFVSLYFLSFNSQAQLKFGIASMISPEETFILYKDLNDYIAEKLDMRIETVLKKDYSDMNKLIVDNKVDFALVCTGSFFFLQDNEYKLMVTPVIDGKSTYRSYIIANSNSGIDELVDLKGKTFAFADRLSNSGSIYPKYIIIKRFNISYENFFQKTFYTHSHDKSIYLVNKGVIDGAAVDSLVYDYLAETKPDEVKNIRIIHKSPYFPAPSIVASGAIDKKLFDEITRILLKMHKDPKGKKILKDLNIDKFVVTNPERFEEIRKMQKLVDDF</sequence>
<keyword evidence="2 3" id="KW-0732">Signal</keyword>
<feature type="chain" id="PRO_5017770309" evidence="3">
    <location>
        <begin position="22"/>
        <end position="279"/>
    </location>
</feature>
<reference evidence="4 5" key="1">
    <citation type="journal article" date="2018" name="Nat. Biotechnol.">
        <title>A standardized bacterial taxonomy based on genome phylogeny substantially revises the tree of life.</title>
        <authorList>
            <person name="Parks D.H."/>
            <person name="Chuvochina M."/>
            <person name="Waite D.W."/>
            <person name="Rinke C."/>
            <person name="Skarshewski A."/>
            <person name="Chaumeil P.A."/>
            <person name="Hugenholtz P."/>
        </authorList>
    </citation>
    <scope>NUCLEOTIDE SEQUENCE [LARGE SCALE GENOMIC DNA]</scope>
    <source>
        <strain evidence="4">UBA8672</strain>
    </source>
</reference>
<dbReference type="GO" id="GO:0043190">
    <property type="term" value="C:ATP-binding cassette (ABC) transporter complex"/>
    <property type="evidence" value="ECO:0007669"/>
    <property type="project" value="InterPro"/>
</dbReference>
<proteinExistence type="inferred from homology"/>
<evidence type="ECO:0000256" key="1">
    <source>
        <dbReference type="ARBA" id="ARBA00007162"/>
    </source>
</evidence>
<organism evidence="4 5">
    <name type="scientific">Flexistipes sinusarabici</name>
    <dbReference type="NCBI Taxonomy" id="2352"/>
    <lineage>
        <taxon>Bacteria</taxon>
        <taxon>Pseudomonadati</taxon>
        <taxon>Deferribacterota</taxon>
        <taxon>Deferribacteres</taxon>
        <taxon>Deferribacterales</taxon>
        <taxon>Flexistipitaceae</taxon>
        <taxon>Flexistipes</taxon>
    </lineage>
</organism>
<evidence type="ECO:0000256" key="2">
    <source>
        <dbReference type="ARBA" id="ARBA00022729"/>
    </source>
</evidence>
<evidence type="ECO:0000313" key="4">
    <source>
        <dbReference type="EMBL" id="HCW92610.1"/>
    </source>
</evidence>
<dbReference type="EMBL" id="DPPF01000063">
    <property type="protein sequence ID" value="HCW92610.1"/>
    <property type="molecule type" value="Genomic_DNA"/>
</dbReference>
<protein>
    <submittedName>
        <fullName evidence="4">Phosphate/phosphite/phosphonate ABC transporter substrate-binding protein</fullName>
    </submittedName>
</protein>
<dbReference type="Pfam" id="PF12974">
    <property type="entry name" value="Phosphonate-bd"/>
    <property type="match status" value="1"/>
</dbReference>
<gene>
    <name evidence="4" type="ORF">DHM44_02905</name>
</gene>
<dbReference type="NCBIfam" id="TIGR01098">
    <property type="entry name" value="3A0109s03R"/>
    <property type="match status" value="1"/>
</dbReference>
<dbReference type="PANTHER" id="PTHR35841:SF1">
    <property type="entry name" value="PHOSPHONATES-BINDING PERIPLASMIC PROTEIN"/>
    <property type="match status" value="1"/>
</dbReference>
<dbReference type="PANTHER" id="PTHR35841">
    <property type="entry name" value="PHOSPHONATES-BINDING PERIPLASMIC PROTEIN"/>
    <property type="match status" value="1"/>
</dbReference>
<dbReference type="Proteomes" id="UP000262325">
    <property type="component" value="Unassembled WGS sequence"/>
</dbReference>
<comment type="similarity">
    <text evidence="1">Belongs to the phosphate/phosphite/phosphonate binding protein family.</text>
</comment>
<dbReference type="GO" id="GO:0055085">
    <property type="term" value="P:transmembrane transport"/>
    <property type="evidence" value="ECO:0007669"/>
    <property type="project" value="InterPro"/>
</dbReference>
<dbReference type="InterPro" id="IPR005770">
    <property type="entry name" value="PhnD"/>
</dbReference>
<dbReference type="AlphaFoldDB" id="A0A3D5QAC9"/>
<dbReference type="RefSeq" id="WP_273266713.1">
    <property type="nucleotide sequence ID" value="NZ_JAAZVV010000098.1"/>
</dbReference>
<dbReference type="Gene3D" id="3.40.190.10">
    <property type="entry name" value="Periplasmic binding protein-like II"/>
    <property type="match status" value="2"/>
</dbReference>
<feature type="signal peptide" evidence="3">
    <location>
        <begin position="1"/>
        <end position="21"/>
    </location>
</feature>
<evidence type="ECO:0000313" key="5">
    <source>
        <dbReference type="Proteomes" id="UP000262325"/>
    </source>
</evidence>
<accession>A0A3D5QAC9</accession>
<dbReference type="SUPFAM" id="SSF53850">
    <property type="entry name" value="Periplasmic binding protein-like II"/>
    <property type="match status" value="1"/>
</dbReference>
<name>A0A3D5QAC9_FLESI</name>
<comment type="caution">
    <text evidence="4">The sequence shown here is derived from an EMBL/GenBank/DDBJ whole genome shotgun (WGS) entry which is preliminary data.</text>
</comment>
<evidence type="ECO:0000256" key="3">
    <source>
        <dbReference type="SAM" id="SignalP"/>
    </source>
</evidence>